<reference evidence="3" key="2">
    <citation type="submission" date="2020-09" db="EMBL/GenBank/DDBJ databases">
        <authorList>
            <person name="Sun Q."/>
            <person name="Zhou Y."/>
        </authorList>
    </citation>
    <scope>NUCLEOTIDE SEQUENCE</scope>
    <source>
        <strain evidence="3">CGMCC 1.15725</strain>
    </source>
</reference>
<organism evidence="3 4">
    <name type="scientific">Aliidongia dinghuensis</name>
    <dbReference type="NCBI Taxonomy" id="1867774"/>
    <lineage>
        <taxon>Bacteria</taxon>
        <taxon>Pseudomonadati</taxon>
        <taxon>Pseudomonadota</taxon>
        <taxon>Alphaproteobacteria</taxon>
        <taxon>Rhodospirillales</taxon>
        <taxon>Dongiaceae</taxon>
        <taxon>Aliidongia</taxon>
    </lineage>
</organism>
<gene>
    <name evidence="3" type="ORF">GCM10011611_65280</name>
</gene>
<dbReference type="Proteomes" id="UP000646365">
    <property type="component" value="Unassembled WGS sequence"/>
</dbReference>
<dbReference type="InterPro" id="IPR006311">
    <property type="entry name" value="TAT_signal"/>
</dbReference>
<dbReference type="InterPro" id="IPR000674">
    <property type="entry name" value="Ald_Oxase/Xan_DH_a/b"/>
</dbReference>
<dbReference type="SMART" id="SM01008">
    <property type="entry name" value="Ald_Xan_dh_C"/>
    <property type="match status" value="1"/>
</dbReference>
<dbReference type="Gene3D" id="3.30.365.10">
    <property type="entry name" value="Aldehyde oxidase/xanthine dehydrogenase, molybdopterin binding domain"/>
    <property type="match status" value="4"/>
</dbReference>
<dbReference type="RefSeq" id="WP_189052403.1">
    <property type="nucleotide sequence ID" value="NZ_BMJQ01000031.1"/>
</dbReference>
<evidence type="ECO:0000259" key="2">
    <source>
        <dbReference type="SMART" id="SM01008"/>
    </source>
</evidence>
<dbReference type="Pfam" id="PF02738">
    <property type="entry name" value="MoCoBD_1"/>
    <property type="match status" value="1"/>
</dbReference>
<evidence type="ECO:0000256" key="1">
    <source>
        <dbReference type="SAM" id="SignalP"/>
    </source>
</evidence>
<keyword evidence="1" id="KW-0732">Signal</keyword>
<dbReference type="GO" id="GO:0016491">
    <property type="term" value="F:oxidoreductase activity"/>
    <property type="evidence" value="ECO:0007669"/>
    <property type="project" value="InterPro"/>
</dbReference>
<protein>
    <submittedName>
        <fullName evidence="3">Aldehyde dehydrogenase</fullName>
    </submittedName>
</protein>
<comment type="caution">
    <text evidence="3">The sequence shown here is derived from an EMBL/GenBank/DDBJ whole genome shotgun (WGS) entry which is preliminary data.</text>
</comment>
<dbReference type="AlphaFoldDB" id="A0A8J2Z110"/>
<accession>A0A8J2Z110</accession>
<evidence type="ECO:0000313" key="4">
    <source>
        <dbReference type="Proteomes" id="UP000646365"/>
    </source>
</evidence>
<dbReference type="PROSITE" id="PS51318">
    <property type="entry name" value="TAT"/>
    <property type="match status" value="1"/>
</dbReference>
<feature type="chain" id="PRO_5035286981" evidence="1">
    <location>
        <begin position="28"/>
        <end position="751"/>
    </location>
</feature>
<proteinExistence type="predicted"/>
<reference evidence="3" key="1">
    <citation type="journal article" date="2014" name="Int. J. Syst. Evol. Microbiol.">
        <title>Complete genome sequence of Corynebacterium casei LMG S-19264T (=DSM 44701T), isolated from a smear-ripened cheese.</title>
        <authorList>
            <consortium name="US DOE Joint Genome Institute (JGI-PGF)"/>
            <person name="Walter F."/>
            <person name="Albersmeier A."/>
            <person name="Kalinowski J."/>
            <person name="Ruckert C."/>
        </authorList>
    </citation>
    <scope>NUCLEOTIDE SEQUENCE</scope>
    <source>
        <strain evidence="3">CGMCC 1.15725</strain>
    </source>
</reference>
<dbReference type="EMBL" id="BMJQ01000031">
    <property type="protein sequence ID" value="GGF49794.1"/>
    <property type="molecule type" value="Genomic_DNA"/>
</dbReference>
<dbReference type="InterPro" id="IPR046867">
    <property type="entry name" value="AldOxase/xan_DH_MoCoBD2"/>
</dbReference>
<dbReference type="InterPro" id="IPR037165">
    <property type="entry name" value="AldOxase/xan_DH_Mopterin-bd_sf"/>
</dbReference>
<name>A0A8J2Z110_9PROT</name>
<evidence type="ECO:0000313" key="3">
    <source>
        <dbReference type="EMBL" id="GGF49794.1"/>
    </source>
</evidence>
<dbReference type="SUPFAM" id="SSF56003">
    <property type="entry name" value="Molybdenum cofactor-binding domain"/>
    <property type="match status" value="2"/>
</dbReference>
<feature type="signal peptide" evidence="1">
    <location>
        <begin position="1"/>
        <end position="27"/>
    </location>
</feature>
<dbReference type="InterPro" id="IPR052516">
    <property type="entry name" value="N-heterocyclic_Hydroxylase"/>
</dbReference>
<feature type="domain" description="Aldehyde oxidase/xanthine dehydrogenase a/b hammerhead" evidence="2">
    <location>
        <begin position="219"/>
        <end position="293"/>
    </location>
</feature>
<dbReference type="PANTHER" id="PTHR47495:SF1">
    <property type="entry name" value="BLL3820 PROTEIN"/>
    <property type="match status" value="1"/>
</dbReference>
<keyword evidence="4" id="KW-1185">Reference proteome</keyword>
<dbReference type="InterPro" id="IPR012368">
    <property type="entry name" value="OxRdtase_Mopterin-bd_su_IorB"/>
</dbReference>
<dbReference type="Gene3D" id="3.90.1170.50">
    <property type="entry name" value="Aldehyde oxidase/xanthine dehydrogenase, a/b hammerhead"/>
    <property type="match status" value="1"/>
</dbReference>
<dbReference type="Pfam" id="PF20256">
    <property type="entry name" value="MoCoBD_2"/>
    <property type="match status" value="2"/>
</dbReference>
<dbReference type="InterPro" id="IPR008274">
    <property type="entry name" value="AldOxase/xan_DH_MoCoBD1"/>
</dbReference>
<sequence>MTRPSRRAFISGGALVVAFSLAPRAFAQMAGELAGGGEGSAGPKVIAPNLPGSLRSHPWLDAWIRIDAQGHATVYTGKAELGQGIKTALLQVAAEELDLPPASVELITVDTRRTPDEGLTAGSHSMQDSGTAIHNAAANVRLLLTQAAARQWSLAPESLTTTGDGHVRAPDGRLAPYGALASALSLHVEAIPNAPHRAPATFRTMGKDLPRVDIPAKVTGGAAYVQDMRLPGMLHARVLRGPSFGTRLKAIDAAAVEALPGVVKLVLQGGFAAVVAETEWHAIQALRFVQQGAFERTAPRLPAGDAATILKALSPEEITVLDTHDVTAAAVRTLKAKYSRPWINHGSIGPSCAVALFKDGELTLWTHSQGTYDAQRVAAELLSLPADKVHAIHTEGSGCYGQNGADDVAADAAFIAHALPGRPIRLQWMREQEFGWEPLGCAMATELEASLDADNKIVEWRHQVWSNPHNNRPVGAGGVLVGTEIVPSFTPPPVKPIPMPEGDGDRNSNPLYALPNMHVLYHFLKDMPLRVSALRSLGAHLNVFSIECMLDELAKAGGIDPLAFRLAHMADERARTVIETATGKFGWAERPKGNGRVGCGMGFARYKNIGAYCAVAMEIELDRETGEIAVRRAVAAVDAGQPVNPDGIRNQIEGGIIQSISWTSREAVTYDAQRRTSFDWSAYPILRFLDIPDAVEVHVVDRPGLPFLGTAEAAQGPTAAAFANALADAAGIRLRDMPLSPDKVKAAIGAI</sequence>
<dbReference type="PANTHER" id="PTHR47495">
    <property type="entry name" value="ALDEHYDE DEHYDROGENASE"/>
    <property type="match status" value="1"/>
</dbReference>
<dbReference type="PIRSF" id="PIRSF036389">
    <property type="entry name" value="IOR_B"/>
    <property type="match status" value="1"/>
</dbReference>